<dbReference type="PROSITE" id="PS50012">
    <property type="entry name" value="RCC1_3"/>
    <property type="match status" value="1"/>
</dbReference>
<reference evidence="2 3" key="1">
    <citation type="submission" date="2024-04" db="EMBL/GenBank/DDBJ databases">
        <title>Tritrichomonas musculus Genome.</title>
        <authorList>
            <person name="Alves-Ferreira E."/>
            <person name="Grigg M."/>
            <person name="Lorenzi H."/>
            <person name="Galac M."/>
        </authorList>
    </citation>
    <scope>NUCLEOTIDE SEQUENCE [LARGE SCALE GENOMIC DNA]</scope>
    <source>
        <strain evidence="2 3">EAF2021</strain>
    </source>
</reference>
<comment type="caution">
    <text evidence="2">The sequence shown here is derived from an EMBL/GenBank/DDBJ whole genome shotgun (WGS) entry which is preliminary data.</text>
</comment>
<keyword evidence="2" id="KW-0436">Ligase</keyword>
<keyword evidence="3" id="KW-1185">Reference proteome</keyword>
<proteinExistence type="predicted"/>
<organism evidence="2 3">
    <name type="scientific">Tritrichomonas musculus</name>
    <dbReference type="NCBI Taxonomy" id="1915356"/>
    <lineage>
        <taxon>Eukaryota</taxon>
        <taxon>Metamonada</taxon>
        <taxon>Parabasalia</taxon>
        <taxon>Tritrichomonadida</taxon>
        <taxon>Tritrichomonadidae</taxon>
        <taxon>Tritrichomonas</taxon>
    </lineage>
</organism>
<protein>
    <submittedName>
        <fullName evidence="2">E3 ISG15--protein ligase herc5</fullName>
    </submittedName>
</protein>
<dbReference type="GO" id="GO:0016874">
    <property type="term" value="F:ligase activity"/>
    <property type="evidence" value="ECO:0007669"/>
    <property type="project" value="UniProtKB-KW"/>
</dbReference>
<evidence type="ECO:0000256" key="1">
    <source>
        <dbReference type="PROSITE-ProRule" id="PRU00235"/>
    </source>
</evidence>
<dbReference type="Gene3D" id="2.130.10.30">
    <property type="entry name" value="Regulator of chromosome condensation 1/beta-lactamase-inhibitor protein II"/>
    <property type="match status" value="2"/>
</dbReference>
<dbReference type="Proteomes" id="UP001470230">
    <property type="component" value="Unassembled WGS sequence"/>
</dbReference>
<dbReference type="EMBL" id="JAPFFF010000004">
    <property type="protein sequence ID" value="KAK8892675.1"/>
    <property type="molecule type" value="Genomic_DNA"/>
</dbReference>
<evidence type="ECO:0000313" key="2">
    <source>
        <dbReference type="EMBL" id="KAK8892675.1"/>
    </source>
</evidence>
<name>A0ABR2KNI4_9EUKA</name>
<dbReference type="SUPFAM" id="SSF50985">
    <property type="entry name" value="RCC1/BLIP-II"/>
    <property type="match status" value="1"/>
</dbReference>
<gene>
    <name evidence="2" type="ORF">M9Y10_029915</name>
</gene>
<dbReference type="InterPro" id="IPR051553">
    <property type="entry name" value="Ran_GTPase-activating"/>
</dbReference>
<dbReference type="PANTHER" id="PTHR45982">
    <property type="entry name" value="REGULATOR OF CHROMOSOME CONDENSATION"/>
    <property type="match status" value="1"/>
</dbReference>
<accession>A0ABR2KNI4</accession>
<dbReference type="Pfam" id="PF00415">
    <property type="entry name" value="RCC1"/>
    <property type="match status" value="1"/>
</dbReference>
<dbReference type="InterPro" id="IPR009091">
    <property type="entry name" value="RCC1/BLIP-II"/>
</dbReference>
<evidence type="ECO:0000313" key="3">
    <source>
        <dbReference type="Proteomes" id="UP001470230"/>
    </source>
</evidence>
<dbReference type="InterPro" id="IPR000408">
    <property type="entry name" value="Reg_chr_condens"/>
</dbReference>
<dbReference type="PANTHER" id="PTHR45982:SF1">
    <property type="entry name" value="REGULATOR OF CHROMOSOME CONDENSATION"/>
    <property type="match status" value="1"/>
</dbReference>
<sequence>MIRLCGYNEFHQLGEDSNNQSTYKTPVVCPSIQSNLNVSSIISYYVYGSHSIIITRNGIIYAIGDNRDGRIICSLPKEILDHYTEFTIKDIEGCTYVPISAVCGKFFTLYLVSNPNSRDRRQLVLSYKNIQQSSPLFLNIGDFNPTAIYGGYFNAAAVDSEGSIIFIDFKKIQFSQTAKIDSKSLPSNEKAVKLACCKDFIYALSSTGHVYRSPNFDLSQIIFEKVDELFEKKIIDISGTFWHAFAVSNEGKVFGWGANYGGRLGLPENVEDVDIFTEISDSLGKYEIVAAYAGSTHSLFRTSAGKVLACGSRSCGELFLDEAPSENFAFSAVETTINEGATFCIAGDTLSAAFIGCDSERSPNKINDL</sequence>
<feature type="repeat" description="RCC1" evidence="1">
    <location>
        <begin position="251"/>
        <end position="304"/>
    </location>
</feature>